<feature type="compositionally biased region" description="Polar residues" evidence="1">
    <location>
        <begin position="489"/>
        <end position="498"/>
    </location>
</feature>
<evidence type="ECO:0000313" key="2">
    <source>
        <dbReference type="EMBL" id="KAJ3562410.1"/>
    </source>
</evidence>
<feature type="region of interest" description="Disordered" evidence="1">
    <location>
        <begin position="1"/>
        <end position="20"/>
    </location>
</feature>
<evidence type="ECO:0000313" key="3">
    <source>
        <dbReference type="Proteomes" id="UP001213000"/>
    </source>
</evidence>
<comment type="caution">
    <text evidence="2">The sequence shown here is derived from an EMBL/GenBank/DDBJ whole genome shotgun (WGS) entry which is preliminary data.</text>
</comment>
<feature type="compositionally biased region" description="Basic and acidic residues" evidence="1">
    <location>
        <begin position="432"/>
        <end position="444"/>
    </location>
</feature>
<keyword evidence="3" id="KW-1185">Reference proteome</keyword>
<gene>
    <name evidence="2" type="ORF">NP233_g9592</name>
</gene>
<feature type="compositionally biased region" description="Pro residues" evidence="1">
    <location>
        <begin position="383"/>
        <end position="408"/>
    </location>
</feature>
<reference evidence="2" key="1">
    <citation type="submission" date="2022-07" db="EMBL/GenBank/DDBJ databases">
        <title>Genome Sequence of Leucocoprinus birnbaumii.</title>
        <authorList>
            <person name="Buettner E."/>
        </authorList>
    </citation>
    <scope>NUCLEOTIDE SEQUENCE</scope>
    <source>
        <strain evidence="2">VT141</strain>
    </source>
</reference>
<feature type="compositionally biased region" description="Basic and acidic residues" evidence="1">
    <location>
        <begin position="511"/>
        <end position="522"/>
    </location>
</feature>
<feature type="compositionally biased region" description="Low complexity" evidence="1">
    <location>
        <begin position="409"/>
        <end position="419"/>
    </location>
</feature>
<dbReference type="AlphaFoldDB" id="A0AAD5VK64"/>
<feature type="region of interest" description="Disordered" evidence="1">
    <location>
        <begin position="42"/>
        <end position="101"/>
    </location>
</feature>
<organism evidence="2 3">
    <name type="scientific">Leucocoprinus birnbaumii</name>
    <dbReference type="NCBI Taxonomy" id="56174"/>
    <lineage>
        <taxon>Eukaryota</taxon>
        <taxon>Fungi</taxon>
        <taxon>Dikarya</taxon>
        <taxon>Basidiomycota</taxon>
        <taxon>Agaricomycotina</taxon>
        <taxon>Agaricomycetes</taxon>
        <taxon>Agaricomycetidae</taxon>
        <taxon>Agaricales</taxon>
        <taxon>Agaricineae</taxon>
        <taxon>Agaricaceae</taxon>
        <taxon>Leucocoprinus</taxon>
    </lineage>
</organism>
<dbReference type="EMBL" id="JANIEX010000872">
    <property type="protein sequence ID" value="KAJ3562410.1"/>
    <property type="molecule type" value="Genomic_DNA"/>
</dbReference>
<sequence length="597" mass="65812">MPPSARITTRSQRRRALKNPPTELKTVFEVSEEVVTFTDISFSFPLPPVSTPSSLSTRSPCRSPSLMSSSAPSSPDSQDTRLPLTPSSSDEDLPLSSPTFKPRRVSIKPLVISKFQRPAMLPSIDHSEESDAEDSDSEWYTREFSNFLTISTAAPHTSLPAAHRDSFSIAPTCDSPLTPYRSFERRRRRSSGLKSSTFDDITVPNPHTQFLSPKCAKTLSITPRRPPPRMSIPDDACSAFSVSLYTDDVEDFLPSPLSMYSQESASTGFRGNFEGGKPEEVEFPEDFEVQVDHPLMLPLSLPGTPIDLETDIANGLEELWLKELSPVEHPSLIEGLERALGIGFILEDDDDEYGVEDKPLEVITPQITRTSPPPSPRTHRPTPSLPPTIPLPPLPHSEPAAPPRPPRCPTMTSISSFSLPPSPTLSYQDLPSDEHHDHDFDERRHGLKSKWSSSTLGSVREEHAATTPKFAAASKLKMYFQGQHKRSGSAASTPTSAKFSIPSPVRMRGKDKKERGVKRSEGEGDSDGDVLVIGFSNPFSPRRSDDYYPPTPGPPPSPRHSFETPTGSPRRRPYELPDALSPRSTRPHPFAAQGNEV</sequence>
<feature type="region of interest" description="Disordered" evidence="1">
    <location>
        <begin position="481"/>
        <end position="597"/>
    </location>
</feature>
<proteinExistence type="predicted"/>
<evidence type="ECO:0000256" key="1">
    <source>
        <dbReference type="SAM" id="MobiDB-lite"/>
    </source>
</evidence>
<feature type="region of interest" description="Disordered" evidence="1">
    <location>
        <begin position="357"/>
        <end position="466"/>
    </location>
</feature>
<accession>A0AAD5VK64</accession>
<feature type="compositionally biased region" description="Low complexity" evidence="1">
    <location>
        <begin position="51"/>
        <end position="99"/>
    </location>
</feature>
<dbReference type="Proteomes" id="UP001213000">
    <property type="component" value="Unassembled WGS sequence"/>
</dbReference>
<feature type="compositionally biased region" description="Pro residues" evidence="1">
    <location>
        <begin position="549"/>
        <end position="558"/>
    </location>
</feature>
<name>A0AAD5VK64_9AGAR</name>
<protein>
    <submittedName>
        <fullName evidence="2">Uncharacterized protein</fullName>
    </submittedName>
</protein>
<feature type="region of interest" description="Disordered" evidence="1">
    <location>
        <begin position="178"/>
        <end position="199"/>
    </location>
</feature>
<feature type="compositionally biased region" description="Polar residues" evidence="1">
    <location>
        <begin position="1"/>
        <end position="10"/>
    </location>
</feature>